<feature type="transmembrane region" description="Helical" evidence="1">
    <location>
        <begin position="12"/>
        <end position="37"/>
    </location>
</feature>
<sequence>MSQLEIFELVLMYTVIGTLAGLFLVGIFALFLWYLIFKFYSRNRSESKEKPGGA</sequence>
<dbReference type="AlphaFoldDB" id="M3GZQ4"/>
<gene>
    <name evidence="2" type="ORF">LEP1GSC151_2769</name>
</gene>
<evidence type="ECO:0000313" key="2">
    <source>
        <dbReference type="EMBL" id="EMG12188.1"/>
    </source>
</evidence>
<comment type="caution">
    <text evidence="2">The sequence shown here is derived from an EMBL/GenBank/DDBJ whole genome shotgun (WGS) entry which is preliminary data.</text>
</comment>
<accession>M3GZQ4</accession>
<protein>
    <submittedName>
        <fullName evidence="2">Uncharacterized protein</fullName>
    </submittedName>
</protein>
<dbReference type="Proteomes" id="UP000011776">
    <property type="component" value="Unassembled WGS sequence"/>
</dbReference>
<keyword evidence="1" id="KW-0472">Membrane</keyword>
<dbReference type="EMBL" id="AFME02000116">
    <property type="protein sequence ID" value="EMG12188.1"/>
    <property type="molecule type" value="Genomic_DNA"/>
</dbReference>
<proteinExistence type="predicted"/>
<keyword evidence="1" id="KW-0812">Transmembrane</keyword>
<evidence type="ECO:0000313" key="3">
    <source>
        <dbReference type="Proteomes" id="UP000011776"/>
    </source>
</evidence>
<reference evidence="2 3" key="1">
    <citation type="submission" date="2013-02" db="EMBL/GenBank/DDBJ databases">
        <authorList>
            <person name="Harkins D.M."/>
            <person name="Durkin A.S."/>
            <person name="Brinkac L.M."/>
            <person name="Haft D.H."/>
            <person name="Selengut J.D."/>
            <person name="Sanka R."/>
            <person name="DePew J."/>
            <person name="Purushe J."/>
            <person name="Tulsiani S.M."/>
            <person name="Graham G.C."/>
            <person name="Burns M.-A."/>
            <person name="Dohnt M.F."/>
            <person name="Smythe L.D."/>
            <person name="McKay D.B."/>
            <person name="Craig S.B."/>
            <person name="Vinetz J.M."/>
            <person name="Sutton G.G."/>
            <person name="Nierman W.C."/>
            <person name="Fouts D.E."/>
        </authorList>
    </citation>
    <scope>NUCLEOTIDE SEQUENCE [LARGE SCALE GENOMIC DNA]</scope>
    <source>
        <strain evidence="2 3">LT2186</strain>
    </source>
</reference>
<organism evidence="2 3">
    <name type="scientific">Leptospira interrogans serovar Grippotyphosa str. LT2186</name>
    <dbReference type="NCBI Taxonomy" id="1001599"/>
    <lineage>
        <taxon>Bacteria</taxon>
        <taxon>Pseudomonadati</taxon>
        <taxon>Spirochaetota</taxon>
        <taxon>Spirochaetia</taxon>
        <taxon>Leptospirales</taxon>
        <taxon>Leptospiraceae</taxon>
        <taxon>Leptospira</taxon>
    </lineage>
</organism>
<name>M3GZQ4_LEPIR</name>
<keyword evidence="1" id="KW-1133">Transmembrane helix</keyword>
<evidence type="ECO:0000256" key="1">
    <source>
        <dbReference type="SAM" id="Phobius"/>
    </source>
</evidence>
<dbReference type="BioCyc" id="LINT1001599:G11K9-497-MONOMER"/>